<reference evidence="15" key="1">
    <citation type="submission" date="2016-11" db="EMBL/GenBank/DDBJ databases">
        <authorList>
            <person name="Varghese N."/>
            <person name="Submissions S."/>
        </authorList>
    </citation>
    <scope>NUCLEOTIDE SEQUENCE [LARGE SCALE GENOMIC DNA]</scope>
    <source>
        <strain evidence="15">DSM 9756</strain>
    </source>
</reference>
<evidence type="ECO:0000256" key="2">
    <source>
        <dbReference type="ARBA" id="ARBA00004870"/>
    </source>
</evidence>
<dbReference type="STRING" id="1121391.SAMN02745206_03506"/>
<evidence type="ECO:0000313" key="14">
    <source>
        <dbReference type="EMBL" id="SHG22932.1"/>
    </source>
</evidence>
<evidence type="ECO:0000256" key="7">
    <source>
        <dbReference type="ARBA" id="ARBA00022679"/>
    </source>
</evidence>
<dbReference type="HAMAP" id="MF_00409">
    <property type="entry name" value="LpxK"/>
    <property type="match status" value="1"/>
</dbReference>
<dbReference type="AlphaFoldDB" id="A0A1M5I3X2"/>
<name>A0A1M5I3X2_9BACT</name>
<evidence type="ECO:0000256" key="1">
    <source>
        <dbReference type="ARBA" id="ARBA00002274"/>
    </source>
</evidence>
<evidence type="ECO:0000256" key="10">
    <source>
        <dbReference type="ARBA" id="ARBA00022840"/>
    </source>
</evidence>
<comment type="function">
    <text evidence="1 13">Transfers the gamma-phosphate of ATP to the 4'-position of a tetraacyldisaccharide 1-phosphate intermediate (termed DS-1-P) to form tetraacyldisaccharide 1,4'-bis-phosphate (lipid IVA).</text>
</comment>
<dbReference type="PANTHER" id="PTHR42724">
    <property type="entry name" value="TETRAACYLDISACCHARIDE 4'-KINASE"/>
    <property type="match status" value="1"/>
</dbReference>
<sequence>MKTLVEKAVQRLWYGFPEDPIGRLISGLLSPAQHLYRMGLERDQAARRARRRTLPVPVISVGNLTVGGTGKTPLVRWITRYLTDRGVSAAVLSRGYGRRVQGSAPARVDCRGPKRSLSARYGDEPVMLACGPEPVPVWVGRNRWEAGMEAVRQDGARVLVLDDGFQYVQLSRSLDVVVLDARRPLGNGRLLPAGPLREPPEALRRAHVIVFMEAPFNAPSSSPPKRGSEISSKLWTPACAGVTGGGAFGQPPRPAEARSLMKGRDPGFHGDVEMTKGKILLRARPVIRRFVQAATGHPVDVTTLRHQGCVAVCGIARPQRFFAALKAQGIAAKTTWIFGDHHRFRESECRKIVKSLDRLDARWIVTTEKDAVRLPPSVLERAVFPLLDLDFGEDGPVLAALLDEVCSSGR</sequence>
<dbReference type="GO" id="GO:0009245">
    <property type="term" value="P:lipid A biosynthetic process"/>
    <property type="evidence" value="ECO:0007669"/>
    <property type="project" value="UniProtKB-UniRule"/>
</dbReference>
<dbReference type="UniPathway" id="UPA00359">
    <property type="reaction ID" value="UER00482"/>
</dbReference>
<dbReference type="Proteomes" id="UP000184076">
    <property type="component" value="Unassembled WGS sequence"/>
</dbReference>
<keyword evidence="8 13" id="KW-0547">Nucleotide-binding</keyword>
<protein>
    <recommendedName>
        <fullName evidence="4 13">Tetraacyldisaccharide 4'-kinase</fullName>
        <ecNumber evidence="3 13">2.7.1.130</ecNumber>
    </recommendedName>
    <alternativeName>
        <fullName evidence="12 13">Lipid A 4'-kinase</fullName>
    </alternativeName>
</protein>
<dbReference type="EMBL" id="FQVB01000051">
    <property type="protein sequence ID" value="SHG22932.1"/>
    <property type="molecule type" value="Genomic_DNA"/>
</dbReference>
<keyword evidence="15" id="KW-1185">Reference proteome</keyword>
<keyword evidence="11 13" id="KW-0443">Lipid metabolism</keyword>
<accession>A0A1M5I3X2</accession>
<keyword evidence="5 13" id="KW-0444">Lipid biosynthesis</keyword>
<evidence type="ECO:0000256" key="4">
    <source>
        <dbReference type="ARBA" id="ARBA00016436"/>
    </source>
</evidence>
<evidence type="ECO:0000256" key="6">
    <source>
        <dbReference type="ARBA" id="ARBA00022556"/>
    </source>
</evidence>
<dbReference type="PANTHER" id="PTHR42724:SF1">
    <property type="entry name" value="TETRAACYLDISACCHARIDE 4'-KINASE, MITOCHONDRIAL-RELATED"/>
    <property type="match status" value="1"/>
</dbReference>
<proteinExistence type="inferred from homology"/>
<evidence type="ECO:0000256" key="11">
    <source>
        <dbReference type="ARBA" id="ARBA00023098"/>
    </source>
</evidence>
<dbReference type="GO" id="GO:0009029">
    <property type="term" value="F:lipid-A 4'-kinase activity"/>
    <property type="evidence" value="ECO:0007669"/>
    <property type="project" value="UniProtKB-UniRule"/>
</dbReference>
<dbReference type="InterPro" id="IPR027417">
    <property type="entry name" value="P-loop_NTPase"/>
</dbReference>
<dbReference type="NCBIfam" id="TIGR00682">
    <property type="entry name" value="lpxK"/>
    <property type="match status" value="1"/>
</dbReference>
<dbReference type="RefSeq" id="WP_073041819.1">
    <property type="nucleotide sequence ID" value="NZ_FQVB01000051.1"/>
</dbReference>
<dbReference type="EC" id="2.7.1.130" evidence="3 13"/>
<dbReference type="GO" id="GO:0005524">
    <property type="term" value="F:ATP binding"/>
    <property type="evidence" value="ECO:0007669"/>
    <property type="project" value="UniProtKB-UniRule"/>
</dbReference>
<gene>
    <name evidence="13" type="primary">lpxK</name>
    <name evidence="14" type="ORF">SAMN02745206_03506</name>
</gene>
<comment type="similarity">
    <text evidence="13">Belongs to the LpxK family.</text>
</comment>
<dbReference type="GO" id="GO:0005886">
    <property type="term" value="C:plasma membrane"/>
    <property type="evidence" value="ECO:0007669"/>
    <property type="project" value="TreeGrafter"/>
</dbReference>
<evidence type="ECO:0000256" key="5">
    <source>
        <dbReference type="ARBA" id="ARBA00022516"/>
    </source>
</evidence>
<evidence type="ECO:0000256" key="8">
    <source>
        <dbReference type="ARBA" id="ARBA00022741"/>
    </source>
</evidence>
<feature type="binding site" evidence="13">
    <location>
        <begin position="65"/>
        <end position="72"/>
    </location>
    <ligand>
        <name>ATP</name>
        <dbReference type="ChEBI" id="CHEBI:30616"/>
    </ligand>
</feature>
<evidence type="ECO:0000256" key="13">
    <source>
        <dbReference type="HAMAP-Rule" id="MF_00409"/>
    </source>
</evidence>
<dbReference type="Pfam" id="PF02606">
    <property type="entry name" value="LpxK"/>
    <property type="match status" value="1"/>
</dbReference>
<evidence type="ECO:0000256" key="12">
    <source>
        <dbReference type="ARBA" id="ARBA00029757"/>
    </source>
</evidence>
<comment type="catalytic activity">
    <reaction evidence="13">
        <text>a lipid A disaccharide + ATP = a lipid IVA + ADP + H(+)</text>
        <dbReference type="Rhea" id="RHEA:67840"/>
        <dbReference type="ChEBI" id="CHEBI:15378"/>
        <dbReference type="ChEBI" id="CHEBI:30616"/>
        <dbReference type="ChEBI" id="CHEBI:176343"/>
        <dbReference type="ChEBI" id="CHEBI:176425"/>
        <dbReference type="ChEBI" id="CHEBI:456216"/>
        <dbReference type="EC" id="2.7.1.130"/>
    </reaction>
</comment>
<dbReference type="SUPFAM" id="SSF52540">
    <property type="entry name" value="P-loop containing nucleoside triphosphate hydrolases"/>
    <property type="match status" value="1"/>
</dbReference>
<keyword evidence="10 13" id="KW-0067">ATP-binding</keyword>
<evidence type="ECO:0000256" key="3">
    <source>
        <dbReference type="ARBA" id="ARBA00012071"/>
    </source>
</evidence>
<organism evidence="14 15">
    <name type="scientific">Desulfacinum infernum DSM 9756</name>
    <dbReference type="NCBI Taxonomy" id="1121391"/>
    <lineage>
        <taxon>Bacteria</taxon>
        <taxon>Pseudomonadati</taxon>
        <taxon>Thermodesulfobacteriota</taxon>
        <taxon>Syntrophobacteria</taxon>
        <taxon>Syntrophobacterales</taxon>
        <taxon>Syntrophobacteraceae</taxon>
        <taxon>Desulfacinum</taxon>
    </lineage>
</organism>
<dbReference type="GO" id="GO:0009244">
    <property type="term" value="P:lipopolysaccharide core region biosynthetic process"/>
    <property type="evidence" value="ECO:0007669"/>
    <property type="project" value="TreeGrafter"/>
</dbReference>
<keyword evidence="7 13" id="KW-0808">Transferase</keyword>
<keyword evidence="6 13" id="KW-0441">Lipid A biosynthesis</keyword>
<dbReference type="InterPro" id="IPR003758">
    <property type="entry name" value="LpxK"/>
</dbReference>
<evidence type="ECO:0000256" key="9">
    <source>
        <dbReference type="ARBA" id="ARBA00022777"/>
    </source>
</evidence>
<evidence type="ECO:0000313" key="15">
    <source>
        <dbReference type="Proteomes" id="UP000184076"/>
    </source>
</evidence>
<comment type="pathway">
    <text evidence="2 13">Glycolipid biosynthesis; lipid IV(A) biosynthesis; lipid IV(A) from (3R)-3-hydroxytetradecanoyl-[acyl-carrier-protein] and UDP-N-acetyl-alpha-D-glucosamine: step 6/6.</text>
</comment>
<keyword evidence="9 13" id="KW-0418">Kinase</keyword>